<proteinExistence type="predicted"/>
<accession>A0A2T6FXK5</accession>
<dbReference type="EMBL" id="PYHP01000069">
    <property type="protein sequence ID" value="PUA36644.1"/>
    <property type="molecule type" value="Genomic_DNA"/>
</dbReference>
<dbReference type="Proteomes" id="UP000244184">
    <property type="component" value="Unassembled WGS sequence"/>
</dbReference>
<gene>
    <name evidence="2" type="ORF">C8Z91_25025</name>
</gene>
<reference evidence="2 3" key="1">
    <citation type="submission" date="2018-03" db="EMBL/GenBank/DDBJ databases">
        <title>Genome sequence of Paenibacillus elgii strain AC13 an antimicrobial compound producing bacteria.</title>
        <authorList>
            <person name="Kurokawa A.S."/>
            <person name="Araujo J.F."/>
            <person name="Costa R.A."/>
            <person name="Ortega D.B."/>
            <person name="Pires A.S."/>
            <person name="Pappas G.J.Jr."/>
            <person name="Franco O.L."/>
            <person name="Barreto C."/>
            <person name="Magalhaes B.S."/>
            <person name="Kruger R.H."/>
        </authorList>
    </citation>
    <scope>NUCLEOTIDE SEQUENCE [LARGE SCALE GENOMIC DNA]</scope>
    <source>
        <strain evidence="2 3">AC13</strain>
    </source>
</reference>
<dbReference type="AlphaFoldDB" id="A0A2T6FXK5"/>
<protein>
    <recommendedName>
        <fullName evidence="1">Winged helix-turn helix domain-containing protein</fullName>
    </recommendedName>
</protein>
<evidence type="ECO:0000313" key="2">
    <source>
        <dbReference type="EMBL" id="PUA36644.1"/>
    </source>
</evidence>
<comment type="caution">
    <text evidence="2">The sequence shown here is derived from an EMBL/GenBank/DDBJ whole genome shotgun (WGS) entry which is preliminary data.</text>
</comment>
<dbReference type="Pfam" id="PF13592">
    <property type="entry name" value="HTH_33"/>
    <property type="match status" value="1"/>
</dbReference>
<dbReference type="RefSeq" id="WP_108533691.1">
    <property type="nucleotide sequence ID" value="NZ_PYHP01000069.1"/>
</dbReference>
<feature type="domain" description="Winged helix-turn helix" evidence="1">
    <location>
        <begin position="45"/>
        <end position="73"/>
    </location>
</feature>
<sequence length="88" mass="10379">MLEMELLFRIFTVYPHLGRQQSQLKQTIIDSLPHEVGFPAKFNRTLEIIASYIHREFGRDYSIRGVSKMMHQLTNKSKKSLSKPHFQC</sequence>
<name>A0A2T6FXK5_9BACL</name>
<evidence type="ECO:0000259" key="1">
    <source>
        <dbReference type="Pfam" id="PF13592"/>
    </source>
</evidence>
<evidence type="ECO:0000313" key="3">
    <source>
        <dbReference type="Proteomes" id="UP000244184"/>
    </source>
</evidence>
<dbReference type="InterPro" id="IPR025959">
    <property type="entry name" value="Winged_HTH_dom"/>
</dbReference>
<organism evidence="2 3">
    <name type="scientific">Paenibacillus elgii</name>
    <dbReference type="NCBI Taxonomy" id="189691"/>
    <lineage>
        <taxon>Bacteria</taxon>
        <taxon>Bacillati</taxon>
        <taxon>Bacillota</taxon>
        <taxon>Bacilli</taxon>
        <taxon>Bacillales</taxon>
        <taxon>Paenibacillaceae</taxon>
        <taxon>Paenibacillus</taxon>
    </lineage>
</organism>